<keyword evidence="6" id="KW-1185">Reference proteome</keyword>
<dbReference type="PANTHER" id="PTHR10039">
    <property type="entry name" value="AMELOGENIN"/>
    <property type="match status" value="1"/>
</dbReference>
<feature type="domain" description="Nephrocystin 3-like N-terminal" evidence="4">
    <location>
        <begin position="44"/>
        <end position="206"/>
    </location>
</feature>
<keyword evidence="3" id="KW-1133">Transmembrane helix</keyword>
<proteinExistence type="predicted"/>
<feature type="transmembrane region" description="Helical" evidence="3">
    <location>
        <begin position="909"/>
        <end position="930"/>
    </location>
</feature>
<evidence type="ECO:0000256" key="3">
    <source>
        <dbReference type="SAM" id="Phobius"/>
    </source>
</evidence>
<keyword evidence="3" id="KW-0812">Transmembrane</keyword>
<dbReference type="SUPFAM" id="SSF52540">
    <property type="entry name" value="P-loop containing nucleoside triphosphate hydrolases"/>
    <property type="match status" value="1"/>
</dbReference>
<dbReference type="OrthoDB" id="3040368at2759"/>
<dbReference type="InterPro" id="IPR027417">
    <property type="entry name" value="P-loop_NTPase"/>
</dbReference>
<protein>
    <recommendedName>
        <fullName evidence="4">Nephrocystin 3-like N-terminal domain-containing protein</fullName>
    </recommendedName>
</protein>
<dbReference type="Gene3D" id="3.40.50.300">
    <property type="entry name" value="P-loop containing nucleotide triphosphate hydrolases"/>
    <property type="match status" value="1"/>
</dbReference>
<reference evidence="6" key="1">
    <citation type="journal article" date="2014" name="Proc. Natl. Acad. Sci. U.S.A.">
        <title>Extensive sampling of basidiomycete genomes demonstrates inadequacy of the white-rot/brown-rot paradigm for wood decay fungi.</title>
        <authorList>
            <person name="Riley R."/>
            <person name="Salamov A.A."/>
            <person name="Brown D.W."/>
            <person name="Nagy L.G."/>
            <person name="Floudas D."/>
            <person name="Held B.W."/>
            <person name="Levasseur A."/>
            <person name="Lombard V."/>
            <person name="Morin E."/>
            <person name="Otillar R."/>
            <person name="Lindquist E.A."/>
            <person name="Sun H."/>
            <person name="LaButti K.M."/>
            <person name="Schmutz J."/>
            <person name="Jabbour D."/>
            <person name="Luo H."/>
            <person name="Baker S.E."/>
            <person name="Pisabarro A.G."/>
            <person name="Walton J.D."/>
            <person name="Blanchette R.A."/>
            <person name="Henrissat B."/>
            <person name="Martin F."/>
            <person name="Cullen D."/>
            <person name="Hibbett D.S."/>
            <person name="Grigoriev I.V."/>
        </authorList>
    </citation>
    <scope>NUCLEOTIDE SEQUENCE [LARGE SCALE GENOMIC DNA]</scope>
    <source>
        <strain evidence="6">MUCL 33604</strain>
    </source>
</reference>
<dbReference type="PANTHER" id="PTHR10039:SF17">
    <property type="entry name" value="FUNGAL STAND N-TERMINAL GOODBYE DOMAIN-CONTAINING PROTEIN-RELATED"/>
    <property type="match status" value="1"/>
</dbReference>
<sequence>MATNTFDPIEKRLGPHVVPNVAHDEQERRKCQEGSRDEVIQIIMDWATAEDVPPILWVHGPAGSGKSTIALTVCSRLASEGHAQAPHQQLAASWFFSRDANRTTTLRFFTTVAYQLALSQPFLRDDITTTLVNNPKLFDKTHEIQLTKLILDQIRPFAESLQCPIIVVVDALDECKEDDAQNLVQVLVDALQGDRHLPIRFILTSRNDYAPIEGQYRLNSEMIRMVDLWEYDAHAPIRRFFEVELEKVERRRRHLIGAVRPWPSQPQLDTLTEKAGGLFIYASTLVAFVGDNQGRPDEKLEEAVKPEYDGLDALYQQVLDNAPQSCTTRFRNIVGIILYLPNQFNIVDLAHLIGVKGVDIRAALEGCGSIFMIPEDDHGVIRVLHASLSDFLTAGERSKIHFIGYQEHRLLLLGDCIRLLLQEYSSFPNVPPYMPRHLATCSAAVSYAYENWHRLFFHGVLYHPSSLHMDSALVAHLIDFFSNIKLKGSVEMWMLMVPHRRSKGIISVLSHIRDVWDPHPSSLACATESSLLRSFEEATSRHMWLMDCPSVERFSFQSNREVRAADLSAWARSKAATSDGVPQIGVRSIAWESFHDIIVVVGPPCATLCIRGRTQRSDFLPRVYFETTAELVDRPDTHTHKLLAALTIIDQQIYLIDILRLLQIFEFAEVLEVDRFLDGDLGSMWFAGCFWRNIIQHLSKHGSRFDILPAWEEDERFEAPGAFDSEVQKALRFADIQQTALLASLKARSVAEGLDEHECLFRMNDLTIRIEEEFSKQLSCLRPSRTTASPAPSLEPPPPYTVTAEPTPTFIPDTLSTASSEPTTTSSLKPPSEPSPADITKHSSTCVPLAEAPSRIISEPATPSIPEPPPTPALPPSSIVPISIEPLTPVIQNAQLQSSESETYFFQPFNVLLIVAFLLPLLLLALHAIYSG</sequence>
<name>A0A067PXR0_9AGAM</name>
<dbReference type="Proteomes" id="UP000027265">
    <property type="component" value="Unassembled WGS sequence"/>
</dbReference>
<dbReference type="InterPro" id="IPR056884">
    <property type="entry name" value="NPHP3-like_N"/>
</dbReference>
<feature type="compositionally biased region" description="Low complexity" evidence="2">
    <location>
        <begin position="814"/>
        <end position="827"/>
    </location>
</feature>
<evidence type="ECO:0000256" key="2">
    <source>
        <dbReference type="SAM" id="MobiDB-lite"/>
    </source>
</evidence>
<accession>A0A067PXR0</accession>
<evidence type="ECO:0000313" key="6">
    <source>
        <dbReference type="Proteomes" id="UP000027265"/>
    </source>
</evidence>
<feature type="region of interest" description="Disordered" evidence="2">
    <location>
        <begin position="781"/>
        <end position="842"/>
    </location>
</feature>
<dbReference type="EMBL" id="KL197715">
    <property type="protein sequence ID" value="KDQ59613.1"/>
    <property type="molecule type" value="Genomic_DNA"/>
</dbReference>
<gene>
    <name evidence="5" type="ORF">JAAARDRAFT_205638</name>
</gene>
<keyword evidence="1" id="KW-0677">Repeat</keyword>
<dbReference type="AlphaFoldDB" id="A0A067PXR0"/>
<keyword evidence="3" id="KW-0472">Membrane</keyword>
<dbReference type="Pfam" id="PF24883">
    <property type="entry name" value="NPHP3_N"/>
    <property type="match status" value="1"/>
</dbReference>
<dbReference type="HOGENOM" id="CLU_313997_0_0_1"/>
<dbReference type="InParanoid" id="A0A067PXR0"/>
<evidence type="ECO:0000256" key="1">
    <source>
        <dbReference type="ARBA" id="ARBA00022737"/>
    </source>
</evidence>
<evidence type="ECO:0000259" key="4">
    <source>
        <dbReference type="Pfam" id="PF24883"/>
    </source>
</evidence>
<evidence type="ECO:0000313" key="5">
    <source>
        <dbReference type="EMBL" id="KDQ59613.1"/>
    </source>
</evidence>
<organism evidence="5 6">
    <name type="scientific">Jaapia argillacea MUCL 33604</name>
    <dbReference type="NCBI Taxonomy" id="933084"/>
    <lineage>
        <taxon>Eukaryota</taxon>
        <taxon>Fungi</taxon>
        <taxon>Dikarya</taxon>
        <taxon>Basidiomycota</taxon>
        <taxon>Agaricomycotina</taxon>
        <taxon>Agaricomycetes</taxon>
        <taxon>Agaricomycetidae</taxon>
        <taxon>Jaapiales</taxon>
        <taxon>Jaapiaceae</taxon>
        <taxon>Jaapia</taxon>
    </lineage>
</organism>